<dbReference type="EMBL" id="JAQNDK010000001">
    <property type="protein sequence ID" value="MDC0676920.1"/>
    <property type="molecule type" value="Genomic_DNA"/>
</dbReference>
<feature type="compositionally biased region" description="Low complexity" evidence="1">
    <location>
        <begin position="20"/>
        <end position="31"/>
    </location>
</feature>
<accession>A0ABT5BRX1</accession>
<dbReference type="Proteomes" id="UP001217485">
    <property type="component" value="Unassembled WGS sequence"/>
</dbReference>
<evidence type="ECO:0000256" key="1">
    <source>
        <dbReference type="SAM" id="MobiDB-lite"/>
    </source>
</evidence>
<dbReference type="SUPFAM" id="SSF53335">
    <property type="entry name" value="S-adenosyl-L-methionine-dependent methyltransferases"/>
    <property type="match status" value="1"/>
</dbReference>
<dbReference type="RefSeq" id="WP_272093693.1">
    <property type="nucleotide sequence ID" value="NZ_JAQNDK010000001.1"/>
</dbReference>
<gene>
    <name evidence="2" type="ORF">POL72_04150</name>
</gene>
<protein>
    <recommendedName>
        <fullName evidence="4">Methyltransferase domain-containing protein</fullName>
    </recommendedName>
</protein>
<dbReference type="InterPro" id="IPR029063">
    <property type="entry name" value="SAM-dependent_MTases_sf"/>
</dbReference>
<dbReference type="Gene3D" id="3.40.50.150">
    <property type="entry name" value="Vaccinia Virus protein VP39"/>
    <property type="match status" value="1"/>
</dbReference>
<proteinExistence type="predicted"/>
<sequence length="246" mass="27343">MENRIKSSAANVCRDRDQASADGRAAGPPAGAVAEALRAGRSPRNRDFDRFLPDKLRAVSAQFWTPIEVAVRTAQWLDEFDVRTVVDVGSGAGKFCVAAALAGRSHFTGIEQRPRLVMAARSLARIFEIEDRACFVEAALGRAEVPRADAYYFFNPFGENLFGREEHLDEDVELGVDRYQHDTAAAERLLDEAPLNTYLLTYNGFGGRVPDSYDEVRVDRELPNVLRMWRKARLVATGPGLAPDER</sequence>
<reference evidence="2 3" key="1">
    <citation type="submission" date="2023-01" db="EMBL/GenBank/DDBJ databases">
        <title>Minimal conservation of predation-associated metabolite biosynthetic gene clusters underscores biosynthetic potential of Myxococcota including descriptions for ten novel species: Archangium lansinium sp. nov., Myxococcus landrumus sp. nov., Nannocystis bai.</title>
        <authorList>
            <person name="Ahearne A."/>
            <person name="Stevens C."/>
            <person name="Dowd S."/>
        </authorList>
    </citation>
    <scope>NUCLEOTIDE SEQUENCE [LARGE SCALE GENOMIC DNA]</scope>
    <source>
        <strain evidence="2 3">WIWO2</strain>
    </source>
</reference>
<feature type="region of interest" description="Disordered" evidence="1">
    <location>
        <begin position="1"/>
        <end position="31"/>
    </location>
</feature>
<keyword evidence="3" id="KW-1185">Reference proteome</keyword>
<name>A0ABT5BRX1_9BACT</name>
<comment type="caution">
    <text evidence="2">The sequence shown here is derived from an EMBL/GenBank/DDBJ whole genome shotgun (WGS) entry which is preliminary data.</text>
</comment>
<evidence type="ECO:0000313" key="2">
    <source>
        <dbReference type="EMBL" id="MDC0676920.1"/>
    </source>
</evidence>
<organism evidence="2 3">
    <name type="scientific">Sorangium atrum</name>
    <dbReference type="NCBI Taxonomy" id="2995308"/>
    <lineage>
        <taxon>Bacteria</taxon>
        <taxon>Pseudomonadati</taxon>
        <taxon>Myxococcota</taxon>
        <taxon>Polyangia</taxon>
        <taxon>Polyangiales</taxon>
        <taxon>Polyangiaceae</taxon>
        <taxon>Sorangium</taxon>
    </lineage>
</organism>
<evidence type="ECO:0008006" key="4">
    <source>
        <dbReference type="Google" id="ProtNLM"/>
    </source>
</evidence>
<feature type="compositionally biased region" description="Polar residues" evidence="1">
    <location>
        <begin position="1"/>
        <end position="10"/>
    </location>
</feature>
<evidence type="ECO:0000313" key="3">
    <source>
        <dbReference type="Proteomes" id="UP001217485"/>
    </source>
</evidence>